<dbReference type="GO" id="GO:0015109">
    <property type="term" value="F:chromate transmembrane transporter activity"/>
    <property type="evidence" value="ECO:0007669"/>
    <property type="project" value="InterPro"/>
</dbReference>
<accession>A9BT13</accession>
<keyword evidence="6" id="KW-0472">Membrane</keyword>
<organism evidence="7 8">
    <name type="scientific">Delftia acidovorans (strain DSM 14801 / SPH-1)</name>
    <dbReference type="NCBI Taxonomy" id="398578"/>
    <lineage>
        <taxon>Bacteria</taxon>
        <taxon>Pseudomonadati</taxon>
        <taxon>Pseudomonadota</taxon>
        <taxon>Betaproteobacteria</taxon>
        <taxon>Burkholderiales</taxon>
        <taxon>Comamonadaceae</taxon>
        <taxon>Delftia</taxon>
    </lineage>
</organism>
<dbReference type="HOGENOM" id="CLU_1966948_0_0_4"/>
<evidence type="ECO:0000256" key="5">
    <source>
        <dbReference type="ARBA" id="ARBA00022989"/>
    </source>
</evidence>
<dbReference type="eggNOG" id="COG2059">
    <property type="taxonomic scope" value="Bacteria"/>
</dbReference>
<evidence type="ECO:0000313" key="7">
    <source>
        <dbReference type="EMBL" id="ABX34373.1"/>
    </source>
</evidence>
<dbReference type="Pfam" id="PF02417">
    <property type="entry name" value="Chromate_transp"/>
    <property type="match status" value="1"/>
</dbReference>
<gene>
    <name evidence="7" type="ordered locus">Daci_1730</name>
</gene>
<keyword evidence="5" id="KW-1133">Transmembrane helix</keyword>
<name>A9BT13_DELAS</name>
<sequence>MTAAAHQPRAPCFRRSLTPPPFGRGHKLKCSGAPSAQSHYARALSGEDWLHQRWRSCWPDFHMQEELVGCRRWISKKRFLHALNYSMLLTGPDAHQLEIYIGWLLHRTWGVILAGAHWKHRVSTVAK</sequence>
<proteinExistence type="inferred from homology"/>
<reference evidence="7 8" key="1">
    <citation type="journal article" date="2004" name="Appl. Environ. Microbiol.">
        <title>Mineralization of individual congeners of linear alkylbenzenesulfonate by defined pairs of heterotrophic bacteria.</title>
        <authorList>
            <person name="Schleheck D."/>
            <person name="Knepper T.P."/>
            <person name="Fischer K."/>
            <person name="Cook A.M."/>
        </authorList>
    </citation>
    <scope>NUCLEOTIDE SEQUENCE [LARGE SCALE GENOMIC DNA]</scope>
    <source>
        <strain evidence="8">DSM 14801 / SPH-1</strain>
    </source>
</reference>
<comment type="subcellular location">
    <subcellularLocation>
        <location evidence="1">Cell membrane</location>
        <topology evidence="1">Multi-pass membrane protein</topology>
    </subcellularLocation>
</comment>
<dbReference type="InterPro" id="IPR003370">
    <property type="entry name" value="Chromate_transpt"/>
</dbReference>
<reference evidence="8" key="2">
    <citation type="submission" date="2007-11" db="EMBL/GenBank/DDBJ databases">
        <title>Complete sequence of Delftia acidovorans DSM 14801 / SPH-1.</title>
        <authorList>
            <person name="Copeland A."/>
            <person name="Lucas S."/>
            <person name="Lapidus A."/>
            <person name="Barry K."/>
            <person name="Glavina del Rio T."/>
            <person name="Dalin E."/>
            <person name="Tice H."/>
            <person name="Pitluck S."/>
            <person name="Lowry S."/>
            <person name="Clum A."/>
            <person name="Schmutz J."/>
            <person name="Larimer F."/>
            <person name="Land M."/>
            <person name="Hauser L."/>
            <person name="Kyrpides N."/>
            <person name="Kim E."/>
            <person name="Schleheck D."/>
            <person name="Richardson P."/>
        </authorList>
    </citation>
    <scope>NUCLEOTIDE SEQUENCE [LARGE SCALE GENOMIC DNA]</scope>
    <source>
        <strain evidence="8">DSM 14801 / SPH-1</strain>
    </source>
</reference>
<keyword evidence="3" id="KW-1003">Cell membrane</keyword>
<evidence type="ECO:0000256" key="6">
    <source>
        <dbReference type="ARBA" id="ARBA00023136"/>
    </source>
</evidence>
<dbReference type="AlphaFoldDB" id="A9BT13"/>
<evidence type="ECO:0000256" key="3">
    <source>
        <dbReference type="ARBA" id="ARBA00022475"/>
    </source>
</evidence>
<comment type="similarity">
    <text evidence="2">Belongs to the chromate ion transporter (CHR) (TC 2.A.51) family.</text>
</comment>
<dbReference type="Proteomes" id="UP000000784">
    <property type="component" value="Chromosome"/>
</dbReference>
<dbReference type="GO" id="GO:0005886">
    <property type="term" value="C:plasma membrane"/>
    <property type="evidence" value="ECO:0007669"/>
    <property type="project" value="UniProtKB-SubCell"/>
</dbReference>
<evidence type="ECO:0000313" key="8">
    <source>
        <dbReference type="Proteomes" id="UP000000784"/>
    </source>
</evidence>
<dbReference type="STRING" id="398578.Daci_1730"/>
<protein>
    <submittedName>
        <fullName evidence="7">Uncharacterized protein</fullName>
    </submittedName>
</protein>
<evidence type="ECO:0000256" key="1">
    <source>
        <dbReference type="ARBA" id="ARBA00004651"/>
    </source>
</evidence>
<evidence type="ECO:0000256" key="4">
    <source>
        <dbReference type="ARBA" id="ARBA00022692"/>
    </source>
</evidence>
<dbReference type="EMBL" id="CP000884">
    <property type="protein sequence ID" value="ABX34373.1"/>
    <property type="molecule type" value="Genomic_DNA"/>
</dbReference>
<evidence type="ECO:0000256" key="2">
    <source>
        <dbReference type="ARBA" id="ARBA00005262"/>
    </source>
</evidence>
<keyword evidence="8" id="KW-1185">Reference proteome</keyword>
<dbReference type="KEGG" id="dac:Daci_1730"/>
<keyword evidence="4" id="KW-0812">Transmembrane</keyword>